<accession>A0A225QEA4</accession>
<dbReference type="AlphaFoldDB" id="A0A0B3SK79"/>
<organism evidence="1 2">
    <name type="scientific">Mameliella alba</name>
    <dbReference type="NCBI Taxonomy" id="561184"/>
    <lineage>
        <taxon>Bacteria</taxon>
        <taxon>Pseudomonadati</taxon>
        <taxon>Pseudomonadota</taxon>
        <taxon>Alphaproteobacteria</taxon>
        <taxon>Rhodobacterales</taxon>
        <taxon>Roseobacteraceae</taxon>
        <taxon>Mameliella</taxon>
    </lineage>
</organism>
<reference evidence="1 2" key="1">
    <citation type="submission" date="2014-10" db="EMBL/GenBank/DDBJ databases">
        <title>Genome sequence of Ponticoccus sp. strain UMTAT08 isolated from clonal culture of toxic dinoflagellate Alexandrium tamiyavanichii.</title>
        <authorList>
            <person name="Gan H.Y."/>
            <person name="Muhd D.-D."/>
            <person name="Mohd Noor M.E."/>
            <person name="Yeong Y.S."/>
            <person name="Usup G."/>
        </authorList>
    </citation>
    <scope>NUCLEOTIDE SEQUENCE [LARGE SCALE GENOMIC DNA]</scope>
    <source>
        <strain evidence="1 2">UMTAT08</strain>
    </source>
</reference>
<sequence length="71" mass="7529">MKPGCMLVAALYPFGMGAVAVNLFFASLIGSWVGLPVLTPWQAVFWGVPLGLPVAWAFAAHIERLKAEADG</sequence>
<name>A0A0B3SK79_9RHOB</name>
<keyword evidence="2" id="KW-1185">Reference proteome</keyword>
<dbReference type="RefSeq" id="WP_043145520.1">
    <property type="nucleotide sequence ID" value="NZ_JAHVJH010000017.1"/>
</dbReference>
<dbReference type="PATRIC" id="fig|1515334.3.peg.4656"/>
<evidence type="ECO:0000313" key="1">
    <source>
        <dbReference type="EMBL" id="KHQ50919.1"/>
    </source>
</evidence>
<accession>A0A0B3SK79</accession>
<dbReference type="STRING" id="561184.SAMN05216376_10478"/>
<proteinExistence type="predicted"/>
<dbReference type="OrthoDB" id="7667013at2"/>
<dbReference type="Proteomes" id="UP000030960">
    <property type="component" value="Unassembled WGS sequence"/>
</dbReference>
<dbReference type="EMBL" id="JSUQ01000021">
    <property type="protein sequence ID" value="KHQ50919.1"/>
    <property type="molecule type" value="Genomic_DNA"/>
</dbReference>
<protein>
    <submittedName>
        <fullName evidence="1">NnrU</fullName>
    </submittedName>
</protein>
<gene>
    <name evidence="1" type="ORF">OA50_04631</name>
</gene>
<evidence type="ECO:0000313" key="2">
    <source>
        <dbReference type="Proteomes" id="UP000030960"/>
    </source>
</evidence>
<comment type="caution">
    <text evidence="1">The sequence shown here is derived from an EMBL/GenBank/DDBJ whole genome shotgun (WGS) entry which is preliminary data.</text>
</comment>